<accession>A0A1F7X6P8</accession>
<dbReference type="Gene3D" id="3.20.20.80">
    <property type="entry name" value="Glycosidases"/>
    <property type="match status" value="1"/>
</dbReference>
<dbReference type="InterPro" id="IPR051923">
    <property type="entry name" value="Glycosyl_Hydrolase_39"/>
</dbReference>
<dbReference type="PANTHER" id="PTHR12631">
    <property type="entry name" value="ALPHA-L-IDURONIDASE"/>
    <property type="match status" value="1"/>
</dbReference>
<evidence type="ECO:0000259" key="1">
    <source>
        <dbReference type="Pfam" id="PF11790"/>
    </source>
</evidence>
<dbReference type="EMBL" id="MGFS01000032">
    <property type="protein sequence ID" value="OGM10697.1"/>
    <property type="molecule type" value="Genomic_DNA"/>
</dbReference>
<dbReference type="AlphaFoldDB" id="A0A1F7X6P8"/>
<comment type="caution">
    <text evidence="2">The sequence shown here is derived from an EMBL/GenBank/DDBJ whole genome shotgun (WGS) entry which is preliminary data.</text>
</comment>
<dbReference type="Pfam" id="PF11790">
    <property type="entry name" value="Glyco_hydro_cc"/>
    <property type="match status" value="1"/>
</dbReference>
<dbReference type="PANTHER" id="PTHR12631:SF10">
    <property type="entry name" value="BETA-XYLOSIDASE-LIKE PROTEIN-RELATED"/>
    <property type="match status" value="1"/>
</dbReference>
<dbReference type="Proteomes" id="UP000177053">
    <property type="component" value="Unassembled WGS sequence"/>
</dbReference>
<evidence type="ECO:0000313" key="3">
    <source>
        <dbReference type="Proteomes" id="UP000177053"/>
    </source>
</evidence>
<gene>
    <name evidence="2" type="ORF">A2Z22_05315</name>
</gene>
<dbReference type="GO" id="GO:0004553">
    <property type="term" value="F:hydrolase activity, hydrolyzing O-glycosyl compounds"/>
    <property type="evidence" value="ECO:0007669"/>
    <property type="project" value="TreeGrafter"/>
</dbReference>
<feature type="domain" description="Asl1-like glycosyl hydrolase catalytic" evidence="1">
    <location>
        <begin position="186"/>
        <end position="307"/>
    </location>
</feature>
<reference evidence="2 3" key="1">
    <citation type="journal article" date="2016" name="Nat. Commun.">
        <title>Thousands of microbial genomes shed light on interconnected biogeochemical processes in an aquifer system.</title>
        <authorList>
            <person name="Anantharaman K."/>
            <person name="Brown C.T."/>
            <person name="Hug L.A."/>
            <person name="Sharon I."/>
            <person name="Castelle C.J."/>
            <person name="Probst A.J."/>
            <person name="Thomas B.C."/>
            <person name="Singh A."/>
            <person name="Wilkins M.J."/>
            <person name="Karaoz U."/>
            <person name="Brodie E.L."/>
            <person name="Williams K.H."/>
            <person name="Hubbard S.S."/>
            <person name="Banfield J.F."/>
        </authorList>
    </citation>
    <scope>NUCLEOTIDE SEQUENCE [LARGE SCALE GENOMIC DNA]</scope>
</reference>
<dbReference type="SUPFAM" id="SSF51445">
    <property type="entry name" value="(Trans)glycosidases"/>
    <property type="match status" value="1"/>
</dbReference>
<dbReference type="InterPro" id="IPR024655">
    <property type="entry name" value="Asl1_glyco_hydro_catalytic"/>
</dbReference>
<proteinExistence type="predicted"/>
<sequence length="514" mass="58156">MKRFCQLTISLLFIFIINLILLNKLTNKEKIKTNSTFTQAALASESKTITIDFALQTATGSPLVFGGAHAPDLEHQDAWDLLANSGVTMIRRDFWIENELPKNITLSDYKTNKNNVQDPATWNKDYINVTNSIYQNTRKKGIKVMAILSYAPNWLTYTGTNIGVPKDWEVYEDIVKKSYRLHRPYLDMIEIWNEPDIQSFLDTTGSGLSREEAYALIFEHAVNAIKSVDKEANDGKKILIIAPAVSNPQNTELFDYLMSKPNSRHIDGVSVHSYNEIEPSWSKYQSVMKKYGKENLPIYVTEWNKTAEYILDNNYTSGEIAIPYTGKKLVQFLKYGIAGANYFSTTYFDPKNPSKYVNSFGFYRQVNNKSELLPQGKSWQLLSRSLGLGLGKSRIYDVNQPDNLEAVGFTNSKSEPGLAIVNEAATDDRIRISLKNLRLPKYSTLKLYIASSTENPTIPVCTQTTTTDRYNSSFFVDLPKQSIIGITMTSPKFTFNFILRVLGISTGDNCFEGI</sequence>
<dbReference type="InterPro" id="IPR017853">
    <property type="entry name" value="GH"/>
</dbReference>
<organism evidence="2 3">
    <name type="scientific">Candidatus Woesebacteria bacterium RBG_16_34_12</name>
    <dbReference type="NCBI Taxonomy" id="1802480"/>
    <lineage>
        <taxon>Bacteria</taxon>
        <taxon>Candidatus Woeseibacteriota</taxon>
    </lineage>
</organism>
<protein>
    <recommendedName>
        <fullName evidence="1">Asl1-like glycosyl hydrolase catalytic domain-containing protein</fullName>
    </recommendedName>
</protein>
<name>A0A1F7X6P8_9BACT</name>
<evidence type="ECO:0000313" key="2">
    <source>
        <dbReference type="EMBL" id="OGM10697.1"/>
    </source>
</evidence>